<feature type="compositionally biased region" description="Gly residues" evidence="1">
    <location>
        <begin position="405"/>
        <end position="416"/>
    </location>
</feature>
<evidence type="ECO:0000313" key="3">
    <source>
        <dbReference type="Proteomes" id="UP000306635"/>
    </source>
</evidence>
<evidence type="ECO:0000313" key="2">
    <source>
        <dbReference type="EMBL" id="TLX72731.1"/>
    </source>
</evidence>
<organism evidence="2 3">
    <name type="scientific">Pseudomonas nicosulfuronedens</name>
    <dbReference type="NCBI Taxonomy" id="2571105"/>
    <lineage>
        <taxon>Bacteria</taxon>
        <taxon>Pseudomonadati</taxon>
        <taxon>Pseudomonadota</taxon>
        <taxon>Gammaproteobacteria</taxon>
        <taxon>Pseudomonadales</taxon>
        <taxon>Pseudomonadaceae</taxon>
        <taxon>Pseudomonas</taxon>
    </lineage>
</organism>
<feature type="region of interest" description="Disordered" evidence="1">
    <location>
        <begin position="384"/>
        <end position="416"/>
    </location>
</feature>
<dbReference type="AlphaFoldDB" id="A0A5R9QS32"/>
<dbReference type="Proteomes" id="UP000306635">
    <property type="component" value="Unassembled WGS sequence"/>
</dbReference>
<name>A0A5R9QS32_9PSED</name>
<sequence>MEMSEKSEVLVAAVLGLGSTLGRVIADSTVRLGTLVGKLDASLPLRVLVDGIDTVQDNQEIRHRASERNAGETRLALRRIIDLLGQRPAEVRLPKITVSVAPAASAPANDWQRMETATRTLSELNSVGDVARSSLSASLAFRGRLMQVREAAGQPYDPVAEAALGKRVVKAADEAAMPREKVLDLAQAMVESKVPLGDMDAMLPIAARFAQGQGVSPETTAQLISALQHKGGLNNAADLERALSAVAWRGQKEAPSVALFSRDLLGSLASVRSGDSPAVETLLQSRQALAAAPADLLQQGVEKRRASPLGQLEASEQKVSAAMLGIGDAMLSHQGALEVVGGGLLALKSLIDAKKFVEDANDAMPWNWGKRDVQDVFVTNWPAGALGDIPDRRPKGKGKGKGGGKSKAGGSGGAARGGIFQRARSTLGRAAGAASGWIGRAAQSVRSSRVGRAAGGVLRRGAGLVRNVGASGVGRAVGGLVRGMGAGLRRFAPVSAAMAITDAASVYASDQSPAQKAVGYGKAGGAAIGATVGAALGTLIPIPLVGTLVGGSIGATVGELIGGKVGALLGPSEEIQKPPPLPPLPAAPAATAAIASAPPNWTFSPQVSINVAGNIVNPQQLLDELIPAMRRLIAEAQQERQRNALFDTVVM</sequence>
<dbReference type="RefSeq" id="WP_138525621.1">
    <property type="nucleotide sequence ID" value="NZ_JAOCBK010000019.1"/>
</dbReference>
<evidence type="ECO:0000256" key="1">
    <source>
        <dbReference type="SAM" id="MobiDB-lite"/>
    </source>
</evidence>
<proteinExistence type="predicted"/>
<protein>
    <recommendedName>
        <fullName evidence="4">Phage tail tape measure protein</fullName>
    </recommendedName>
</protein>
<dbReference type="OrthoDB" id="7030994at2"/>
<evidence type="ECO:0008006" key="4">
    <source>
        <dbReference type="Google" id="ProtNLM"/>
    </source>
</evidence>
<reference evidence="2 3" key="1">
    <citation type="submission" date="2019-04" db="EMBL/GenBank/DDBJ databases">
        <authorList>
            <person name="Li M."/>
        </authorList>
    </citation>
    <scope>NUCLEOTIDE SEQUENCE [LARGE SCALE GENOMIC DNA]</scope>
    <source>
        <strain evidence="2 3">LAM1902</strain>
    </source>
</reference>
<accession>A0A5R9QS32</accession>
<gene>
    <name evidence="2" type="ORF">FAS41_22475</name>
</gene>
<dbReference type="EMBL" id="SWDV01000032">
    <property type="protein sequence ID" value="TLX72731.1"/>
    <property type="molecule type" value="Genomic_DNA"/>
</dbReference>
<feature type="compositionally biased region" description="Basic residues" evidence="1">
    <location>
        <begin position="394"/>
        <end position="404"/>
    </location>
</feature>
<comment type="caution">
    <text evidence="2">The sequence shown here is derived from an EMBL/GenBank/DDBJ whole genome shotgun (WGS) entry which is preliminary data.</text>
</comment>
<keyword evidence="3" id="KW-1185">Reference proteome</keyword>